<dbReference type="PANTHER" id="PTHR46558:SF11">
    <property type="entry name" value="HTH-TYPE TRANSCRIPTIONAL REGULATOR XRE"/>
    <property type="match status" value="1"/>
</dbReference>
<evidence type="ECO:0000313" key="3">
    <source>
        <dbReference type="EMBL" id="PWJ23092.1"/>
    </source>
</evidence>
<proteinExistence type="predicted"/>
<dbReference type="InterPro" id="IPR010982">
    <property type="entry name" value="Lambda_DNA-bd_dom_sf"/>
</dbReference>
<dbReference type="Pfam" id="PF01381">
    <property type="entry name" value="HTH_3"/>
    <property type="match status" value="1"/>
</dbReference>
<dbReference type="AlphaFoldDB" id="A0A2Y9BK41"/>
<dbReference type="CDD" id="cd00093">
    <property type="entry name" value="HTH_XRE"/>
    <property type="match status" value="1"/>
</dbReference>
<dbReference type="InterPro" id="IPR001387">
    <property type="entry name" value="Cro/C1-type_HTH"/>
</dbReference>
<dbReference type="GO" id="GO:0003677">
    <property type="term" value="F:DNA binding"/>
    <property type="evidence" value="ECO:0007669"/>
    <property type="project" value="UniProtKB-KW"/>
</dbReference>
<dbReference type="OrthoDB" id="9812495at2"/>
<feature type="domain" description="HTH cro/C1-type" evidence="2">
    <location>
        <begin position="7"/>
        <end position="61"/>
    </location>
</feature>
<dbReference type="SMART" id="SM00530">
    <property type="entry name" value="HTH_XRE"/>
    <property type="match status" value="1"/>
</dbReference>
<gene>
    <name evidence="3" type="ORF">A8806_11526</name>
</gene>
<dbReference type="Gene3D" id="1.10.260.40">
    <property type="entry name" value="lambda repressor-like DNA-binding domains"/>
    <property type="match status" value="1"/>
</dbReference>
<sequence length="358" mass="41127">MRIHEIIREKRKEQGLTQEQAAGRLGISASAFNKWERGMTCPDIMILPALARLLEVDLNTLLSFEEDLTDQEIGVWCSQISDCIMKEGFSAGYTAAMEKIRRFPNSGMLLYTMAATLEGGLTMFADGAGDEGERQRYLDEIEGLYERAARGKNEAARMQAVSMLASKLMNRGEYEEARGKLELLPERNFPDKNQLLARLYFRQGNYAEAARLTENKILAAANDIYSSLFMLMDIALEEERISDAEYFAGKMVQTVNVFEMWDYSACAAEFTLAVKKQDKEEVMRVLKKMFPALEKKWKPCDSLLYSHISEKEGGERRQEFGRRFLKNLAAELQEDKDMEFIKEDEAFQKFLKRYKGEE</sequence>
<dbReference type="SUPFAM" id="SSF81901">
    <property type="entry name" value="HCP-like"/>
    <property type="match status" value="1"/>
</dbReference>
<reference evidence="3 4" key="1">
    <citation type="submission" date="2018-05" db="EMBL/GenBank/DDBJ databases">
        <title>The Hungate 1000. A catalogue of reference genomes from the rumen microbiome.</title>
        <authorList>
            <person name="Kelly W."/>
        </authorList>
    </citation>
    <scope>NUCLEOTIDE SEQUENCE [LARGE SCALE GENOMIC DNA]</scope>
    <source>
        <strain evidence="3 4">NLAE-zl-C242</strain>
    </source>
</reference>
<comment type="caution">
    <text evidence="3">The sequence shown here is derived from an EMBL/GenBank/DDBJ whole genome shotgun (WGS) entry which is preliminary data.</text>
</comment>
<dbReference type="Gene3D" id="1.25.40.10">
    <property type="entry name" value="Tetratricopeptide repeat domain"/>
    <property type="match status" value="1"/>
</dbReference>
<protein>
    <submittedName>
        <fullName evidence="3">Helix-turn-helix protein</fullName>
    </submittedName>
</protein>
<accession>A0A2Y9BK41</accession>
<dbReference type="RefSeq" id="WP_109733088.1">
    <property type="nucleotide sequence ID" value="NZ_BAAACK010000024.1"/>
</dbReference>
<dbReference type="Proteomes" id="UP000245845">
    <property type="component" value="Unassembled WGS sequence"/>
</dbReference>
<organism evidence="3 4">
    <name type="scientific">Faecalicatena orotica</name>
    <dbReference type="NCBI Taxonomy" id="1544"/>
    <lineage>
        <taxon>Bacteria</taxon>
        <taxon>Bacillati</taxon>
        <taxon>Bacillota</taxon>
        <taxon>Clostridia</taxon>
        <taxon>Lachnospirales</taxon>
        <taxon>Lachnospiraceae</taxon>
        <taxon>Faecalicatena</taxon>
    </lineage>
</organism>
<keyword evidence="1" id="KW-0238">DNA-binding</keyword>
<dbReference type="EMBL" id="QGDL01000015">
    <property type="protein sequence ID" value="PWJ23092.1"/>
    <property type="molecule type" value="Genomic_DNA"/>
</dbReference>
<evidence type="ECO:0000256" key="1">
    <source>
        <dbReference type="ARBA" id="ARBA00023125"/>
    </source>
</evidence>
<evidence type="ECO:0000313" key="4">
    <source>
        <dbReference type="Proteomes" id="UP000245845"/>
    </source>
</evidence>
<dbReference type="InterPro" id="IPR011990">
    <property type="entry name" value="TPR-like_helical_dom_sf"/>
</dbReference>
<name>A0A2Y9BK41_9FIRM</name>
<dbReference type="SUPFAM" id="SSF47413">
    <property type="entry name" value="lambda repressor-like DNA-binding domains"/>
    <property type="match status" value="1"/>
</dbReference>
<dbReference type="PANTHER" id="PTHR46558">
    <property type="entry name" value="TRACRIPTIONAL REGULATORY PROTEIN-RELATED-RELATED"/>
    <property type="match status" value="1"/>
</dbReference>
<keyword evidence="4" id="KW-1185">Reference proteome</keyword>
<dbReference type="PROSITE" id="PS50943">
    <property type="entry name" value="HTH_CROC1"/>
    <property type="match status" value="1"/>
</dbReference>
<evidence type="ECO:0000259" key="2">
    <source>
        <dbReference type="PROSITE" id="PS50943"/>
    </source>
</evidence>